<gene>
    <name evidence="2" type="ORF">GOBAR_AA01678</name>
</gene>
<sequence>MMNEFLELEFWRVISVRVEEDTPVVVEHQCDRSAKNTTARIKLGTQRCQRMKPPRELDEKEVVAEFLGPHDVVPWRFSIIVILTRGAVPVKSRGANGDDPLPMLLHLVVNGEGNKVGECVPRWHVGTSRRERESMPWSDSGRRWLNRGPKLSSTSRESSGCGNGECRVGHEEDASFYFFKAGTIVFLPRELDMVCTKKMRMSVENRVGGDARAWQGGCVDLQRLGLRILGEEDDE</sequence>
<name>A0A2P5YTN8_GOSBA</name>
<feature type="region of interest" description="Disordered" evidence="1">
    <location>
        <begin position="134"/>
        <end position="164"/>
    </location>
</feature>
<evidence type="ECO:0000256" key="1">
    <source>
        <dbReference type="SAM" id="MobiDB-lite"/>
    </source>
</evidence>
<evidence type="ECO:0000313" key="2">
    <source>
        <dbReference type="EMBL" id="PPS18903.1"/>
    </source>
</evidence>
<evidence type="ECO:0000313" key="3">
    <source>
        <dbReference type="Proteomes" id="UP000239757"/>
    </source>
</evidence>
<dbReference type="AlphaFoldDB" id="A0A2P5YTN8"/>
<accession>A0A2P5YTN8</accession>
<reference evidence="2 3" key="1">
    <citation type="submission" date="2015-01" db="EMBL/GenBank/DDBJ databases">
        <title>Genome of allotetraploid Gossypium barbadense reveals genomic plasticity and fiber elongation in cotton evolution.</title>
        <authorList>
            <person name="Chen X."/>
            <person name="Liu X."/>
            <person name="Zhao B."/>
            <person name="Zheng H."/>
            <person name="Hu Y."/>
            <person name="Lu G."/>
            <person name="Yang C."/>
            <person name="Chen J."/>
            <person name="Shan C."/>
            <person name="Zhang L."/>
            <person name="Zhou Y."/>
            <person name="Wang L."/>
            <person name="Guo W."/>
            <person name="Bai Y."/>
            <person name="Ruan J."/>
            <person name="Shangguan X."/>
            <person name="Mao Y."/>
            <person name="Jiang J."/>
            <person name="Zhu Y."/>
            <person name="Lei J."/>
            <person name="Kang H."/>
            <person name="Chen S."/>
            <person name="He X."/>
            <person name="Wang R."/>
            <person name="Wang Y."/>
            <person name="Chen J."/>
            <person name="Wang L."/>
            <person name="Yu S."/>
            <person name="Wang B."/>
            <person name="Wei J."/>
            <person name="Song S."/>
            <person name="Lu X."/>
            <person name="Gao Z."/>
            <person name="Gu W."/>
            <person name="Deng X."/>
            <person name="Ma D."/>
            <person name="Wang S."/>
            <person name="Liang W."/>
            <person name="Fang L."/>
            <person name="Cai C."/>
            <person name="Zhu X."/>
            <person name="Zhou B."/>
            <person name="Zhang Y."/>
            <person name="Chen Z."/>
            <person name="Xu S."/>
            <person name="Zhu R."/>
            <person name="Wang S."/>
            <person name="Zhang T."/>
            <person name="Zhao G."/>
        </authorList>
    </citation>
    <scope>NUCLEOTIDE SEQUENCE [LARGE SCALE GENOMIC DNA]</scope>
    <source>
        <strain evidence="3">cv. Xinhai21</strain>
        <tissue evidence="2">Leaf</tissue>
    </source>
</reference>
<protein>
    <submittedName>
        <fullName evidence="2">Uncharacterized protein</fullName>
    </submittedName>
</protein>
<feature type="compositionally biased region" description="Polar residues" evidence="1">
    <location>
        <begin position="151"/>
        <end position="160"/>
    </location>
</feature>
<organism evidence="2 3">
    <name type="scientific">Gossypium barbadense</name>
    <name type="common">Sea Island cotton</name>
    <name type="synonym">Hibiscus barbadensis</name>
    <dbReference type="NCBI Taxonomy" id="3634"/>
    <lineage>
        <taxon>Eukaryota</taxon>
        <taxon>Viridiplantae</taxon>
        <taxon>Streptophyta</taxon>
        <taxon>Embryophyta</taxon>
        <taxon>Tracheophyta</taxon>
        <taxon>Spermatophyta</taxon>
        <taxon>Magnoliopsida</taxon>
        <taxon>eudicotyledons</taxon>
        <taxon>Gunneridae</taxon>
        <taxon>Pentapetalae</taxon>
        <taxon>rosids</taxon>
        <taxon>malvids</taxon>
        <taxon>Malvales</taxon>
        <taxon>Malvaceae</taxon>
        <taxon>Malvoideae</taxon>
        <taxon>Gossypium</taxon>
    </lineage>
</organism>
<dbReference type="Proteomes" id="UP000239757">
    <property type="component" value="Unassembled WGS sequence"/>
</dbReference>
<proteinExistence type="predicted"/>
<dbReference type="EMBL" id="KZ662802">
    <property type="protein sequence ID" value="PPS18903.1"/>
    <property type="molecule type" value="Genomic_DNA"/>
</dbReference>